<dbReference type="InterPro" id="IPR003772">
    <property type="entry name" value="YceD"/>
</dbReference>
<proteinExistence type="predicted"/>
<sequence length="176" mass="18418">MNTESSPFVFNVGTLVRGSAVPASVQQTGPSPVRIGPAMIAIPENGDVTVNATITPLGDALMVDADVSAELSGECVRCLQHMAPQAQFHVNEVFALTEDFITGDDGDGEDDDVTVITGDTVDILQAVIDEAGMSLPFNPQCEGGCVQSDSDVPEPDGIAGETELVDPRWAGLEKFL</sequence>
<dbReference type="KEGG" id="crf:FRC0190_01569"/>
<accession>A0A6I8MGM1</accession>
<name>A0A6I8MGM1_9CORY</name>
<evidence type="ECO:0000313" key="1">
    <source>
        <dbReference type="EMBL" id="VZH85619.1"/>
    </source>
</evidence>
<dbReference type="RefSeq" id="WP_014311436.1">
    <property type="nucleotide sequence ID" value="NZ_LR738855.1"/>
</dbReference>
<dbReference type="AlphaFoldDB" id="A0A6I8MGM1"/>
<dbReference type="Proteomes" id="UP000423525">
    <property type="component" value="Chromosome"/>
</dbReference>
<evidence type="ECO:0008006" key="3">
    <source>
        <dbReference type="Google" id="ProtNLM"/>
    </source>
</evidence>
<dbReference type="EMBL" id="LR738855">
    <property type="protein sequence ID" value="VZH85619.1"/>
    <property type="molecule type" value="Genomic_DNA"/>
</dbReference>
<dbReference type="Pfam" id="PF02620">
    <property type="entry name" value="YceD"/>
    <property type="match status" value="1"/>
</dbReference>
<gene>
    <name evidence="1" type="ORF">FRC0190_01569</name>
</gene>
<reference evidence="1 2" key="1">
    <citation type="submission" date="2019-11" db="EMBL/GenBank/DDBJ databases">
        <authorList>
            <person name="Brisse S."/>
        </authorList>
    </citation>
    <scope>NUCLEOTIDE SEQUENCE [LARGE SCALE GENOMIC DNA]</scope>
    <source>
        <strain evidence="1">FRC0190</strain>
    </source>
</reference>
<evidence type="ECO:0000313" key="2">
    <source>
        <dbReference type="Proteomes" id="UP000423525"/>
    </source>
</evidence>
<organism evidence="1 2">
    <name type="scientific">Corynebacterium rouxii</name>
    <dbReference type="NCBI Taxonomy" id="2719119"/>
    <lineage>
        <taxon>Bacteria</taxon>
        <taxon>Bacillati</taxon>
        <taxon>Actinomycetota</taxon>
        <taxon>Actinomycetes</taxon>
        <taxon>Mycobacteriales</taxon>
        <taxon>Corynebacteriaceae</taxon>
        <taxon>Corynebacterium</taxon>
    </lineage>
</organism>
<protein>
    <recommendedName>
        <fullName evidence="3">DUF177 domain-containing protein</fullName>
    </recommendedName>
</protein>